<dbReference type="STRING" id="1184151.AW736_18430"/>
<protein>
    <submittedName>
        <fullName evidence="3">Uncharacterized protein</fullName>
    </submittedName>
</protein>
<dbReference type="OrthoDB" id="199825at2"/>
<reference evidence="3 4" key="1">
    <citation type="submission" date="2016-01" db="EMBL/GenBank/DDBJ databases">
        <title>High potential of lignocellulose degradation of a new Verrucomicrobia species.</title>
        <authorList>
            <person name="Wang Y."/>
            <person name="Shi Y."/>
            <person name="Qiu Z."/>
            <person name="Liu S."/>
            <person name="Yang H."/>
        </authorList>
    </citation>
    <scope>NUCLEOTIDE SEQUENCE [LARGE SCALE GENOMIC DNA]</scope>
    <source>
        <strain evidence="3 4">TSB47</strain>
    </source>
</reference>
<keyword evidence="2" id="KW-1133">Transmembrane helix</keyword>
<keyword evidence="4" id="KW-1185">Reference proteome</keyword>
<organism evidence="3 4">
    <name type="scientific">Termitidicoccus mucosus</name>
    <dbReference type="NCBI Taxonomy" id="1184151"/>
    <lineage>
        <taxon>Bacteria</taxon>
        <taxon>Pseudomonadati</taxon>
        <taxon>Verrucomicrobiota</taxon>
        <taxon>Opitutia</taxon>
        <taxon>Opitutales</taxon>
        <taxon>Opitutaceae</taxon>
        <taxon>Termitidicoccus</taxon>
    </lineage>
</organism>
<evidence type="ECO:0000313" key="3">
    <source>
        <dbReference type="EMBL" id="OAM88156.1"/>
    </source>
</evidence>
<proteinExistence type="predicted"/>
<evidence type="ECO:0000256" key="1">
    <source>
        <dbReference type="SAM" id="MobiDB-lite"/>
    </source>
</evidence>
<name>A0A178IGK5_9BACT</name>
<sequence length="179" mass="20733">MKARIFYIVVPIVLMVAFLFFHGSEKQRIIADEEAKRVAKDAEETRQMKEKAELREKARVEAEKRDAERKAEEERKRLAKKKEFDDAIKAIENDRDRFTADLNQYKQESADLEKELDALREKRQGVSRSLIEMNKEIAQAMIARNTAELEVHRYAEMVAQKANESSLTKLPPPPTTAAK</sequence>
<dbReference type="Proteomes" id="UP000078486">
    <property type="component" value="Unassembled WGS sequence"/>
</dbReference>
<comment type="caution">
    <text evidence="3">The sequence shown here is derived from an EMBL/GenBank/DDBJ whole genome shotgun (WGS) entry which is preliminary data.</text>
</comment>
<feature type="transmembrane region" description="Helical" evidence="2">
    <location>
        <begin position="5"/>
        <end position="23"/>
    </location>
</feature>
<gene>
    <name evidence="3" type="ORF">AW736_18430</name>
</gene>
<keyword evidence="2" id="KW-0472">Membrane</keyword>
<feature type="region of interest" description="Disordered" evidence="1">
    <location>
        <begin position="39"/>
        <end position="76"/>
    </location>
</feature>
<dbReference type="EMBL" id="LRRQ01000143">
    <property type="protein sequence ID" value="OAM88156.1"/>
    <property type="molecule type" value="Genomic_DNA"/>
</dbReference>
<dbReference type="AlphaFoldDB" id="A0A178IGK5"/>
<dbReference type="RefSeq" id="WP_068771777.1">
    <property type="nucleotide sequence ID" value="NZ_CP109796.1"/>
</dbReference>
<keyword evidence="2" id="KW-0812">Transmembrane</keyword>
<evidence type="ECO:0000313" key="4">
    <source>
        <dbReference type="Proteomes" id="UP000078486"/>
    </source>
</evidence>
<evidence type="ECO:0000256" key="2">
    <source>
        <dbReference type="SAM" id="Phobius"/>
    </source>
</evidence>
<accession>A0A178IGK5</accession>